<dbReference type="Gene3D" id="3.30.420.40">
    <property type="match status" value="2"/>
</dbReference>
<sequence>MFGFNFNRGKRSIACCLGEKQFAISAIENNQKLLFSKHCEFAEKIPQLIAQGLAREVESLHLIGASCEMILWPRQYQLLLMDALEVPEEEMAKAFRWRLKGLVEYPLNDLAIDVFSIPSHGVAGRRKKVFVAVTSMSSLKAKIEILEKAFLEVQGVGIAELALRNLVSLALNNEMASAMVISLEDKLCQLQVIYQNKLYLVRELPMGRHLKEDPKGAESMLLEIQRSIDYCLSELKLPEPQEIFFTPMFYKAKSFLQYLERELHKEIKLLDINEYLQVETPIGLKAQQDRIYSIGGALAFNFNNDKGQNPT</sequence>
<evidence type="ECO:0000313" key="1">
    <source>
        <dbReference type="EMBL" id="KTD19880.1"/>
    </source>
</evidence>
<dbReference type="OrthoDB" id="5296002at2"/>
<gene>
    <name evidence="1" type="ORF">Llon_2052</name>
</gene>
<dbReference type="Gene3D" id="3.30.1490.300">
    <property type="match status" value="1"/>
</dbReference>
<dbReference type="PATRIC" id="fig|45068.5.peg.2234"/>
<dbReference type="STRING" id="45068.Llon_2052"/>
<dbReference type="Proteomes" id="UP000054997">
    <property type="component" value="Unassembled WGS sequence"/>
</dbReference>
<name>A0A0W0VID2_9GAMM</name>
<organism evidence="1 2">
    <name type="scientific">Legionella londiniensis</name>
    <dbReference type="NCBI Taxonomy" id="45068"/>
    <lineage>
        <taxon>Bacteria</taxon>
        <taxon>Pseudomonadati</taxon>
        <taxon>Pseudomonadota</taxon>
        <taxon>Gammaproteobacteria</taxon>
        <taxon>Legionellales</taxon>
        <taxon>Legionellaceae</taxon>
        <taxon>Legionella</taxon>
    </lineage>
</organism>
<protein>
    <submittedName>
        <fullName evidence="1">Competence protein A</fullName>
    </submittedName>
</protein>
<keyword evidence="2" id="KW-1185">Reference proteome</keyword>
<evidence type="ECO:0000313" key="2">
    <source>
        <dbReference type="Proteomes" id="UP000054997"/>
    </source>
</evidence>
<dbReference type="EMBL" id="LNYK01000033">
    <property type="protein sequence ID" value="KTD19880.1"/>
    <property type="molecule type" value="Genomic_DNA"/>
</dbReference>
<proteinExistence type="predicted"/>
<accession>A0A0W0VID2</accession>
<dbReference type="AlphaFoldDB" id="A0A0W0VID2"/>
<comment type="caution">
    <text evidence="1">The sequence shown here is derived from an EMBL/GenBank/DDBJ whole genome shotgun (WGS) entry which is preliminary data.</text>
</comment>
<dbReference type="RefSeq" id="WP_058530009.1">
    <property type="nucleotide sequence ID" value="NZ_CAAAHZ010000011.1"/>
</dbReference>
<reference evidence="1 2" key="1">
    <citation type="submission" date="2015-11" db="EMBL/GenBank/DDBJ databases">
        <title>Genomic analysis of 38 Legionella species identifies large and diverse effector repertoires.</title>
        <authorList>
            <person name="Burstein D."/>
            <person name="Amaro F."/>
            <person name="Zusman T."/>
            <person name="Lifshitz Z."/>
            <person name="Cohen O."/>
            <person name="Gilbert J.A."/>
            <person name="Pupko T."/>
            <person name="Shuman H.A."/>
            <person name="Segal G."/>
        </authorList>
    </citation>
    <scope>NUCLEOTIDE SEQUENCE [LARGE SCALE GENOMIC DNA]</scope>
    <source>
        <strain evidence="1 2">ATCC 49505</strain>
    </source>
</reference>